<dbReference type="SUPFAM" id="SSF103473">
    <property type="entry name" value="MFS general substrate transporter"/>
    <property type="match status" value="1"/>
</dbReference>
<keyword evidence="2" id="KW-0813">Transport</keyword>
<feature type="transmembrane region" description="Helical" evidence="7">
    <location>
        <begin position="425"/>
        <end position="442"/>
    </location>
</feature>
<organism evidence="9 10">
    <name type="scientific">Sporothrix epigloea</name>
    <dbReference type="NCBI Taxonomy" id="1892477"/>
    <lineage>
        <taxon>Eukaryota</taxon>
        <taxon>Fungi</taxon>
        <taxon>Dikarya</taxon>
        <taxon>Ascomycota</taxon>
        <taxon>Pezizomycotina</taxon>
        <taxon>Sordariomycetes</taxon>
        <taxon>Sordariomycetidae</taxon>
        <taxon>Ophiostomatales</taxon>
        <taxon>Ophiostomataceae</taxon>
        <taxon>Sporothrix</taxon>
    </lineage>
</organism>
<sequence>MDAEKAVAASSPSDHGVGTTTDFEKRGFLSRLKGQRIDLDELGKQYYQQSLQYDEEQLKRDAIKVRRKLDFLVLPLMATTYMLSFLDKQTLNYSNAYGLQADTHMKGNDYAWVSSAAYFGWLTGAYPWQILLQRFPVGRLIGVMLFFWGSVCMLQATVTNFSGFVAVRFFLGLLEAVVSPAFVLLTSMLWTREEQSLRSSYWLSVDGVASIIGALLAYGVGHIHGLSVAPWKLIYLIVGAMTFAWGVVIFLYLPDGPHNVKALSEYERVVAVWRISQNQTGLKHNVIVPSQIKEAMLDPKSWLLYLMAVCIGMLNGGTTNFLSAIISGFGYSPLKTSLLQTPVGAFELVMVILFGYLSEIRNFLGITIMLSCLPGLVGLIGILTIPFTHRFALVVMCWFQGVVGSPVILSWTLPGVNTAGHTKRTTVLGVYFIAFCSGNIIGPHLFLASEKPRYPTAIKSLVGAYSAVIGLQMMYTAYCWMENRAKARTGLLDGVSTTEVALEGFDDVTDKQNKHFRYRI</sequence>
<keyword evidence="10" id="KW-1185">Reference proteome</keyword>
<keyword evidence="3 7" id="KW-0812">Transmembrane</keyword>
<evidence type="ECO:0000313" key="10">
    <source>
        <dbReference type="Proteomes" id="UP001642501"/>
    </source>
</evidence>
<dbReference type="InterPro" id="IPR020846">
    <property type="entry name" value="MFS_dom"/>
</dbReference>
<evidence type="ECO:0000256" key="3">
    <source>
        <dbReference type="ARBA" id="ARBA00022692"/>
    </source>
</evidence>
<dbReference type="EMBL" id="CAWUOM010000170">
    <property type="protein sequence ID" value="CAK7274506.1"/>
    <property type="molecule type" value="Genomic_DNA"/>
</dbReference>
<dbReference type="InterPro" id="IPR011701">
    <property type="entry name" value="MFS"/>
</dbReference>
<name>A0ABP0E1S4_9PEZI</name>
<evidence type="ECO:0000256" key="4">
    <source>
        <dbReference type="ARBA" id="ARBA00022989"/>
    </source>
</evidence>
<feature type="transmembrane region" description="Helical" evidence="7">
    <location>
        <begin position="201"/>
        <end position="221"/>
    </location>
</feature>
<comment type="caution">
    <text evidence="9">The sequence shown here is derived from an EMBL/GenBank/DDBJ whole genome shotgun (WGS) entry which is preliminary data.</text>
</comment>
<feature type="transmembrane region" description="Helical" evidence="7">
    <location>
        <begin position="364"/>
        <end position="385"/>
    </location>
</feature>
<feature type="transmembrane region" description="Helical" evidence="7">
    <location>
        <begin position="391"/>
        <end position="413"/>
    </location>
</feature>
<dbReference type="PANTHER" id="PTHR43791">
    <property type="entry name" value="PERMEASE-RELATED"/>
    <property type="match status" value="1"/>
</dbReference>
<feature type="transmembrane region" description="Helical" evidence="7">
    <location>
        <begin position="233"/>
        <end position="253"/>
    </location>
</feature>
<protein>
    <recommendedName>
        <fullName evidence="8">Major facilitator superfamily (MFS) profile domain-containing protein</fullName>
    </recommendedName>
</protein>
<evidence type="ECO:0000256" key="6">
    <source>
        <dbReference type="SAM" id="MobiDB-lite"/>
    </source>
</evidence>
<dbReference type="Pfam" id="PF07690">
    <property type="entry name" value="MFS_1"/>
    <property type="match status" value="1"/>
</dbReference>
<feature type="transmembrane region" description="Helical" evidence="7">
    <location>
        <begin position="140"/>
        <end position="158"/>
    </location>
</feature>
<evidence type="ECO:0000259" key="8">
    <source>
        <dbReference type="PROSITE" id="PS50850"/>
    </source>
</evidence>
<feature type="transmembrane region" description="Helical" evidence="7">
    <location>
        <begin position="164"/>
        <end position="189"/>
    </location>
</feature>
<feature type="transmembrane region" description="Helical" evidence="7">
    <location>
        <begin position="110"/>
        <end position="128"/>
    </location>
</feature>
<feature type="region of interest" description="Disordered" evidence="6">
    <location>
        <begin position="1"/>
        <end position="20"/>
    </location>
</feature>
<dbReference type="Proteomes" id="UP001642501">
    <property type="component" value="Unassembled WGS sequence"/>
</dbReference>
<evidence type="ECO:0000256" key="1">
    <source>
        <dbReference type="ARBA" id="ARBA00004141"/>
    </source>
</evidence>
<proteinExistence type="predicted"/>
<dbReference type="InterPro" id="IPR036259">
    <property type="entry name" value="MFS_trans_sf"/>
</dbReference>
<feature type="compositionally biased region" description="Polar residues" evidence="6">
    <location>
        <begin position="10"/>
        <end position="20"/>
    </location>
</feature>
<keyword evidence="4 7" id="KW-1133">Transmembrane helix</keyword>
<evidence type="ECO:0000256" key="5">
    <source>
        <dbReference type="ARBA" id="ARBA00023136"/>
    </source>
</evidence>
<accession>A0ABP0E1S4</accession>
<gene>
    <name evidence="9" type="ORF">SEPCBS57363_006199</name>
</gene>
<keyword evidence="5 7" id="KW-0472">Membrane</keyword>
<evidence type="ECO:0000256" key="2">
    <source>
        <dbReference type="ARBA" id="ARBA00022448"/>
    </source>
</evidence>
<reference evidence="9 10" key="1">
    <citation type="submission" date="2024-01" db="EMBL/GenBank/DDBJ databases">
        <authorList>
            <person name="Allen C."/>
            <person name="Tagirdzhanova G."/>
        </authorList>
    </citation>
    <scope>NUCLEOTIDE SEQUENCE [LARGE SCALE GENOMIC DNA]</scope>
    <source>
        <strain evidence="9 10">CBS 573.63</strain>
    </source>
</reference>
<dbReference type="PANTHER" id="PTHR43791:SF97">
    <property type="entry name" value="ALLANTOATE TRANSPORTER, PUTATIVE (AFU_ORTHOLOGUE AFUA_1G14700)-RELATED"/>
    <property type="match status" value="1"/>
</dbReference>
<evidence type="ECO:0000256" key="7">
    <source>
        <dbReference type="SAM" id="Phobius"/>
    </source>
</evidence>
<comment type="subcellular location">
    <subcellularLocation>
        <location evidence="1">Membrane</location>
        <topology evidence="1">Multi-pass membrane protein</topology>
    </subcellularLocation>
</comment>
<feature type="transmembrane region" description="Helical" evidence="7">
    <location>
        <begin position="302"/>
        <end position="326"/>
    </location>
</feature>
<feature type="transmembrane region" description="Helical" evidence="7">
    <location>
        <begin position="462"/>
        <end position="481"/>
    </location>
</feature>
<feature type="transmembrane region" description="Helical" evidence="7">
    <location>
        <begin position="69"/>
        <end position="86"/>
    </location>
</feature>
<feature type="domain" description="Major facilitator superfamily (MFS) profile" evidence="8">
    <location>
        <begin position="73"/>
        <end position="484"/>
    </location>
</feature>
<dbReference type="Gene3D" id="1.20.1250.20">
    <property type="entry name" value="MFS general substrate transporter like domains"/>
    <property type="match status" value="1"/>
</dbReference>
<feature type="transmembrane region" description="Helical" evidence="7">
    <location>
        <begin position="338"/>
        <end position="357"/>
    </location>
</feature>
<evidence type="ECO:0000313" key="9">
    <source>
        <dbReference type="EMBL" id="CAK7274506.1"/>
    </source>
</evidence>
<dbReference type="PROSITE" id="PS50850">
    <property type="entry name" value="MFS"/>
    <property type="match status" value="1"/>
</dbReference>